<evidence type="ECO:0000313" key="2">
    <source>
        <dbReference type="Proteomes" id="UP000649604"/>
    </source>
</evidence>
<dbReference type="EMBL" id="WJJP01000295">
    <property type="protein sequence ID" value="MBD3324777.1"/>
    <property type="molecule type" value="Genomic_DNA"/>
</dbReference>
<proteinExistence type="predicted"/>
<comment type="caution">
    <text evidence="1">The sequence shown here is derived from an EMBL/GenBank/DDBJ whole genome shotgun (WGS) entry which is preliminary data.</text>
</comment>
<accession>A0A9D5Q603</accession>
<name>A0A9D5Q603_9BACT</name>
<sequence>MMRHKEEFDADWAVEAYKFESVVLEDGIIQIPEISQFAHRPVEVFIVFKQPDTRRVDAQKRQTMTQFLSKWTGFLKGVDPDDVKLEYLQEKYE</sequence>
<dbReference type="AlphaFoldDB" id="A0A9D5Q603"/>
<evidence type="ECO:0000313" key="1">
    <source>
        <dbReference type="EMBL" id="MBD3324777.1"/>
    </source>
</evidence>
<dbReference type="Proteomes" id="UP000649604">
    <property type="component" value="Unassembled WGS sequence"/>
</dbReference>
<organism evidence="1 2">
    <name type="scientific">candidate division KSB3 bacterium</name>
    <dbReference type="NCBI Taxonomy" id="2044937"/>
    <lineage>
        <taxon>Bacteria</taxon>
        <taxon>candidate division KSB3</taxon>
    </lineage>
</organism>
<gene>
    <name evidence="1" type="ORF">GF339_09345</name>
</gene>
<protein>
    <submittedName>
        <fullName evidence="1">Uncharacterized protein</fullName>
    </submittedName>
</protein>
<reference evidence="1" key="1">
    <citation type="submission" date="2019-11" db="EMBL/GenBank/DDBJ databases">
        <title>Microbial mats filling the niche in hypersaline microbial mats.</title>
        <authorList>
            <person name="Wong H.L."/>
            <person name="Macleod F.I."/>
            <person name="White R.A. III"/>
            <person name="Burns B.P."/>
        </authorList>
    </citation>
    <scope>NUCLEOTIDE SEQUENCE</scope>
    <source>
        <strain evidence="1">Rbin_158</strain>
    </source>
</reference>